<keyword evidence="11" id="KW-1185">Reference proteome</keyword>
<dbReference type="PROSITE" id="PS50972">
    <property type="entry name" value="PTERIN_BINDING"/>
    <property type="match status" value="1"/>
</dbReference>
<dbReference type="SUPFAM" id="SSF51717">
    <property type="entry name" value="Dihydropteroate synthetase-like"/>
    <property type="match status" value="1"/>
</dbReference>
<dbReference type="PANTHER" id="PTHR20941">
    <property type="entry name" value="FOLATE SYNTHESIS PROTEINS"/>
    <property type="match status" value="1"/>
</dbReference>
<dbReference type="GO" id="GO:0046872">
    <property type="term" value="F:metal ion binding"/>
    <property type="evidence" value="ECO:0007669"/>
    <property type="project" value="UniProtKB-KW"/>
</dbReference>
<proteinExistence type="predicted"/>
<dbReference type="PANTHER" id="PTHR20941:SF1">
    <property type="entry name" value="FOLIC ACID SYNTHESIS PROTEIN FOL1"/>
    <property type="match status" value="1"/>
</dbReference>
<comment type="catalytic activity">
    <reaction evidence="1">
        <text>(7,8-dihydropterin-6-yl)methyl diphosphate + 4-aminobenzoate = 7,8-dihydropteroate + diphosphate</text>
        <dbReference type="Rhea" id="RHEA:19949"/>
        <dbReference type="ChEBI" id="CHEBI:17836"/>
        <dbReference type="ChEBI" id="CHEBI:17839"/>
        <dbReference type="ChEBI" id="CHEBI:33019"/>
        <dbReference type="ChEBI" id="CHEBI:72950"/>
        <dbReference type="EC" id="2.5.1.15"/>
    </reaction>
</comment>
<dbReference type="CDD" id="cd00739">
    <property type="entry name" value="DHPS"/>
    <property type="match status" value="1"/>
</dbReference>
<dbReference type="OrthoDB" id="9811744at2"/>
<protein>
    <recommendedName>
        <fullName evidence="4">dihydropteroate synthase</fullName>
        <ecNumber evidence="4">2.5.1.15</ecNumber>
    </recommendedName>
</protein>
<dbReference type="InterPro" id="IPR006390">
    <property type="entry name" value="DHP_synth_dom"/>
</dbReference>
<dbReference type="Proteomes" id="UP000388235">
    <property type="component" value="Chromosome"/>
</dbReference>
<dbReference type="InterPro" id="IPR011005">
    <property type="entry name" value="Dihydropteroate_synth-like_sf"/>
</dbReference>
<dbReference type="GO" id="GO:0046654">
    <property type="term" value="P:tetrahydrofolate biosynthetic process"/>
    <property type="evidence" value="ECO:0007669"/>
    <property type="project" value="TreeGrafter"/>
</dbReference>
<evidence type="ECO:0000256" key="3">
    <source>
        <dbReference type="ARBA" id="ARBA00004763"/>
    </source>
</evidence>
<keyword evidence="7" id="KW-0460">Magnesium</keyword>
<sequence length="257" mass="26871">MAVMNLTPDSFSDGGQIDLTQDAVLARAIACVAEGATWLDLGGESTRPGAESVSEAEEQARVLPALEWIKARVDVKVSLDTSTPSVMQAGLALGADMINDVRALTRPGALEVCAQSEVPLVLMHMQGTPLNMQAAPEYQDVVGEVMAFLQARVAACADAGIGKERLVLDPGFGFGKSLEHNRSLFASIDAFQRAGFDTLIGVSRKRMIGDITGQPVEGRAVGSAVAAALAAKAGARWVRVHDVAATRDAIAVMNSLG</sequence>
<dbReference type="NCBIfam" id="TIGR01496">
    <property type="entry name" value="DHPS"/>
    <property type="match status" value="1"/>
</dbReference>
<dbReference type="EMBL" id="CP045871">
    <property type="protein sequence ID" value="QGG81254.1"/>
    <property type="molecule type" value="Genomic_DNA"/>
</dbReference>
<evidence type="ECO:0000313" key="10">
    <source>
        <dbReference type="EMBL" id="QGG81254.1"/>
    </source>
</evidence>
<evidence type="ECO:0000256" key="5">
    <source>
        <dbReference type="ARBA" id="ARBA00022679"/>
    </source>
</evidence>
<comment type="cofactor">
    <cofactor evidence="2">
        <name>Mg(2+)</name>
        <dbReference type="ChEBI" id="CHEBI:18420"/>
    </cofactor>
</comment>
<dbReference type="GO" id="GO:0005829">
    <property type="term" value="C:cytosol"/>
    <property type="evidence" value="ECO:0007669"/>
    <property type="project" value="TreeGrafter"/>
</dbReference>
<dbReference type="EC" id="2.5.1.15" evidence="4"/>
<dbReference type="KEGG" id="llp:GH975_02315"/>
<evidence type="ECO:0000256" key="8">
    <source>
        <dbReference type="ARBA" id="ARBA00022909"/>
    </source>
</evidence>
<evidence type="ECO:0000256" key="4">
    <source>
        <dbReference type="ARBA" id="ARBA00012458"/>
    </source>
</evidence>
<evidence type="ECO:0000256" key="7">
    <source>
        <dbReference type="ARBA" id="ARBA00022842"/>
    </source>
</evidence>
<evidence type="ECO:0000259" key="9">
    <source>
        <dbReference type="PROSITE" id="PS50972"/>
    </source>
</evidence>
<dbReference type="InterPro" id="IPR045031">
    <property type="entry name" value="DHP_synth-like"/>
</dbReference>
<organism evidence="10 11">
    <name type="scientific">Litorivicinus lipolyticus</name>
    <dbReference type="NCBI Taxonomy" id="418701"/>
    <lineage>
        <taxon>Bacteria</taxon>
        <taxon>Pseudomonadati</taxon>
        <taxon>Pseudomonadota</taxon>
        <taxon>Gammaproteobacteria</taxon>
        <taxon>Oceanospirillales</taxon>
        <taxon>Litorivicinaceae</taxon>
        <taxon>Litorivicinus</taxon>
    </lineage>
</organism>
<evidence type="ECO:0000256" key="2">
    <source>
        <dbReference type="ARBA" id="ARBA00001946"/>
    </source>
</evidence>
<feature type="domain" description="Pterin-binding" evidence="9">
    <location>
        <begin position="1"/>
        <end position="251"/>
    </location>
</feature>
<evidence type="ECO:0000256" key="1">
    <source>
        <dbReference type="ARBA" id="ARBA00000012"/>
    </source>
</evidence>
<evidence type="ECO:0000256" key="6">
    <source>
        <dbReference type="ARBA" id="ARBA00022723"/>
    </source>
</evidence>
<dbReference type="GO" id="GO:0004156">
    <property type="term" value="F:dihydropteroate synthase activity"/>
    <property type="evidence" value="ECO:0007669"/>
    <property type="project" value="UniProtKB-EC"/>
</dbReference>
<gene>
    <name evidence="10" type="primary">folP</name>
    <name evidence="10" type="ORF">GH975_02315</name>
</gene>
<dbReference type="Pfam" id="PF00809">
    <property type="entry name" value="Pterin_bind"/>
    <property type="match status" value="1"/>
</dbReference>
<keyword evidence="6" id="KW-0479">Metal-binding</keyword>
<evidence type="ECO:0000313" key="11">
    <source>
        <dbReference type="Proteomes" id="UP000388235"/>
    </source>
</evidence>
<dbReference type="AlphaFoldDB" id="A0A5Q2QDP4"/>
<dbReference type="InterPro" id="IPR000489">
    <property type="entry name" value="Pterin-binding_dom"/>
</dbReference>
<dbReference type="GO" id="GO:0046656">
    <property type="term" value="P:folic acid biosynthetic process"/>
    <property type="evidence" value="ECO:0007669"/>
    <property type="project" value="UniProtKB-KW"/>
</dbReference>
<keyword evidence="8" id="KW-0289">Folate biosynthesis</keyword>
<keyword evidence="5 10" id="KW-0808">Transferase</keyword>
<accession>A0A5Q2QDP4</accession>
<name>A0A5Q2QDP4_9GAMM</name>
<comment type="pathway">
    <text evidence="3">Cofactor biosynthesis; tetrahydrofolate biosynthesis; 7,8-dihydrofolate from 2-amino-4-hydroxy-6-hydroxymethyl-7,8-dihydropteridine diphosphate and 4-aminobenzoate: step 1/2.</text>
</comment>
<reference evidence="10 11" key="1">
    <citation type="submission" date="2019-11" db="EMBL/GenBank/DDBJ databases">
        <authorList>
            <person name="Khan S.A."/>
            <person name="Jeon C.O."/>
            <person name="Chun B.H."/>
        </authorList>
    </citation>
    <scope>NUCLEOTIDE SEQUENCE [LARGE SCALE GENOMIC DNA]</scope>
    <source>
        <strain evidence="10 11">IMCC 1097</strain>
    </source>
</reference>
<dbReference type="Gene3D" id="3.20.20.20">
    <property type="entry name" value="Dihydropteroate synthase-like"/>
    <property type="match status" value="1"/>
</dbReference>